<sequence length="88" mass="10211">MAVRKRGNAEEGNAFSCLLIKYLTSFHEEIPDRRMEEVPRQGSHLWPLPQRRILMVWSVPVYGSGHFNVARAARPEHHDCLEMPWITG</sequence>
<dbReference type="Proteomes" id="UP001307889">
    <property type="component" value="Chromosome 1"/>
</dbReference>
<name>A0ABN7AFI1_9HEMI</name>
<protein>
    <submittedName>
        <fullName evidence="1">Uncharacterized protein</fullName>
    </submittedName>
</protein>
<reference evidence="1 2" key="1">
    <citation type="submission" date="2023-09" db="EMBL/GenBank/DDBJ databases">
        <title>Nesidiocoris tenuis whole genome shotgun sequence.</title>
        <authorList>
            <person name="Shibata T."/>
            <person name="Shimoda M."/>
            <person name="Kobayashi T."/>
            <person name="Uehara T."/>
        </authorList>
    </citation>
    <scope>NUCLEOTIDE SEQUENCE [LARGE SCALE GENOMIC DNA]</scope>
    <source>
        <strain evidence="1 2">Japan</strain>
    </source>
</reference>
<evidence type="ECO:0000313" key="2">
    <source>
        <dbReference type="Proteomes" id="UP001307889"/>
    </source>
</evidence>
<gene>
    <name evidence="1" type="ORF">NTJ_02448</name>
</gene>
<keyword evidence="2" id="KW-1185">Reference proteome</keyword>
<proteinExistence type="predicted"/>
<evidence type="ECO:0000313" key="1">
    <source>
        <dbReference type="EMBL" id="BES89641.1"/>
    </source>
</evidence>
<accession>A0ABN7AFI1</accession>
<dbReference type="EMBL" id="AP028909">
    <property type="protein sequence ID" value="BES89641.1"/>
    <property type="molecule type" value="Genomic_DNA"/>
</dbReference>
<organism evidence="1 2">
    <name type="scientific">Nesidiocoris tenuis</name>
    <dbReference type="NCBI Taxonomy" id="355587"/>
    <lineage>
        <taxon>Eukaryota</taxon>
        <taxon>Metazoa</taxon>
        <taxon>Ecdysozoa</taxon>
        <taxon>Arthropoda</taxon>
        <taxon>Hexapoda</taxon>
        <taxon>Insecta</taxon>
        <taxon>Pterygota</taxon>
        <taxon>Neoptera</taxon>
        <taxon>Paraneoptera</taxon>
        <taxon>Hemiptera</taxon>
        <taxon>Heteroptera</taxon>
        <taxon>Panheteroptera</taxon>
        <taxon>Cimicomorpha</taxon>
        <taxon>Miridae</taxon>
        <taxon>Dicyphina</taxon>
        <taxon>Nesidiocoris</taxon>
    </lineage>
</organism>